<evidence type="ECO:0000259" key="2">
    <source>
        <dbReference type="Pfam" id="PF26116"/>
    </source>
</evidence>
<dbReference type="EMBL" id="CYKH01002092">
    <property type="protein sequence ID" value="CUG92885.1"/>
    <property type="molecule type" value="Genomic_DNA"/>
</dbReference>
<accession>A0A0S4JRP8</accession>
<organism evidence="3 4">
    <name type="scientific">Bodo saltans</name>
    <name type="common">Flagellated protozoan</name>
    <dbReference type="NCBI Taxonomy" id="75058"/>
    <lineage>
        <taxon>Eukaryota</taxon>
        <taxon>Discoba</taxon>
        <taxon>Euglenozoa</taxon>
        <taxon>Kinetoplastea</taxon>
        <taxon>Metakinetoplastina</taxon>
        <taxon>Eubodonida</taxon>
        <taxon>Bodonidae</taxon>
        <taxon>Bodo</taxon>
    </lineage>
</organism>
<dbReference type="OMA" id="RHDRHGF"/>
<evidence type="ECO:0000256" key="1">
    <source>
        <dbReference type="SAM" id="MobiDB-lite"/>
    </source>
</evidence>
<dbReference type="Pfam" id="PF26116">
    <property type="entry name" value="FAM13A"/>
    <property type="match status" value="1"/>
</dbReference>
<dbReference type="VEuPathDB" id="TriTrypDB:BSAL_02715"/>
<feature type="region of interest" description="Disordered" evidence="1">
    <location>
        <begin position="166"/>
        <end position="260"/>
    </location>
</feature>
<protein>
    <recommendedName>
        <fullName evidence="2">FAM13A-like domain-containing protein</fullName>
    </recommendedName>
</protein>
<dbReference type="PANTHER" id="PTHR15904:SF17">
    <property type="entry name" value="RHO-GAP DOMAIN-CONTAINING PROTEIN"/>
    <property type="match status" value="1"/>
</dbReference>
<dbReference type="InterPro" id="IPR039102">
    <property type="entry name" value="FAM13"/>
</dbReference>
<feature type="compositionally biased region" description="Polar residues" evidence="1">
    <location>
        <begin position="175"/>
        <end position="197"/>
    </location>
</feature>
<sequence>MQGDDEGLLTAIEQTVDALTFTQTHVVDNDFRAHSRSTVDTVLSLQDEQRTRVDQAFRATLASPQYLAAVLLSVYRGEAASVNFARDNEPHFVEAGTIDDLSDHQCKAFKKEMKQRIHEWEGAFRDANGREAAPQDKVVLRPIYELYKHAKGRVMRADNVGSGAAVQQSQAAYPQRSSQAPQQPYSAANQQTPSRPQSLAAAQPTPDRNGSSIYNAVTPAPNTTSSSNRGGTYATPSAGQPSTYGYQGQQTSNSPAAGISSLTTAAPLGTAATTATAQLHGGQQHLATPTVSSGQALSLDDLVREKRTIKRLLHQFEASFEDRHGRKPTKDDRREYTREYHRYGELKALLNEQAVMSDHMIGT</sequence>
<name>A0A0S4JRP8_BODSA</name>
<evidence type="ECO:0000313" key="4">
    <source>
        <dbReference type="Proteomes" id="UP000051952"/>
    </source>
</evidence>
<proteinExistence type="predicted"/>
<dbReference type="OrthoDB" id="264668at2759"/>
<dbReference type="Proteomes" id="UP000051952">
    <property type="component" value="Unassembled WGS sequence"/>
</dbReference>
<dbReference type="AlphaFoldDB" id="A0A0S4JRP8"/>
<dbReference type="InterPro" id="IPR059029">
    <property type="entry name" value="FAM13A_dom"/>
</dbReference>
<evidence type="ECO:0000313" key="3">
    <source>
        <dbReference type="EMBL" id="CUG92885.1"/>
    </source>
</evidence>
<keyword evidence="4" id="KW-1185">Reference proteome</keyword>
<reference evidence="4" key="1">
    <citation type="submission" date="2015-09" db="EMBL/GenBank/DDBJ databases">
        <authorList>
            <consortium name="Pathogen Informatics"/>
        </authorList>
    </citation>
    <scope>NUCLEOTIDE SEQUENCE [LARGE SCALE GENOMIC DNA]</scope>
    <source>
        <strain evidence="4">Lake Konstanz</strain>
    </source>
</reference>
<feature type="domain" description="FAM13A-like" evidence="2">
    <location>
        <begin position="299"/>
        <end position="351"/>
    </location>
</feature>
<dbReference type="PANTHER" id="PTHR15904">
    <property type="entry name" value="FAM13"/>
    <property type="match status" value="1"/>
</dbReference>
<feature type="compositionally biased region" description="Polar residues" evidence="1">
    <location>
        <begin position="206"/>
        <end position="255"/>
    </location>
</feature>
<dbReference type="Gene3D" id="1.10.10.1460">
    <property type="match status" value="1"/>
</dbReference>
<gene>
    <name evidence="3" type="ORF">BSAL_02715</name>
</gene>